<organism evidence="1 2">
    <name type="scientific">Streblomastix strix</name>
    <dbReference type="NCBI Taxonomy" id="222440"/>
    <lineage>
        <taxon>Eukaryota</taxon>
        <taxon>Metamonada</taxon>
        <taxon>Preaxostyla</taxon>
        <taxon>Oxymonadida</taxon>
        <taxon>Streblomastigidae</taxon>
        <taxon>Streblomastix</taxon>
    </lineage>
</organism>
<sequence length="141" mass="16765">MFDVNSSQDPRRYNPPSSDEIAAIYITGDGLVPLRQGLTNYARDDKLQILQVTEPRNYSMIYPLPFPNGQLVRNFIQQKEQLKQQKNNLTMLGYYSSLLFEREGEYNQYFMEENYFTNSQQMYTQKWNKVDQIIQDLIKKN</sequence>
<dbReference type="AlphaFoldDB" id="A0A5J4VIB3"/>
<dbReference type="Proteomes" id="UP000324800">
    <property type="component" value="Unassembled WGS sequence"/>
</dbReference>
<dbReference type="EMBL" id="SNRW01006879">
    <property type="protein sequence ID" value="KAA6382265.1"/>
    <property type="molecule type" value="Genomic_DNA"/>
</dbReference>
<comment type="caution">
    <text evidence="1">The sequence shown here is derived from an EMBL/GenBank/DDBJ whole genome shotgun (WGS) entry which is preliminary data.</text>
</comment>
<evidence type="ECO:0000313" key="1">
    <source>
        <dbReference type="EMBL" id="KAA6382265.1"/>
    </source>
</evidence>
<reference evidence="1 2" key="1">
    <citation type="submission" date="2019-03" db="EMBL/GenBank/DDBJ databases">
        <title>Single cell metagenomics reveals metabolic interactions within the superorganism composed of flagellate Streblomastix strix and complex community of Bacteroidetes bacteria on its surface.</title>
        <authorList>
            <person name="Treitli S.C."/>
            <person name="Kolisko M."/>
            <person name="Husnik F."/>
            <person name="Keeling P."/>
            <person name="Hampl V."/>
        </authorList>
    </citation>
    <scope>NUCLEOTIDE SEQUENCE [LARGE SCALE GENOMIC DNA]</scope>
    <source>
        <strain evidence="1">ST1C</strain>
    </source>
</reference>
<gene>
    <name evidence="1" type="ORF">EZS28_022208</name>
</gene>
<dbReference type="OrthoDB" id="6620359at2759"/>
<proteinExistence type="predicted"/>
<evidence type="ECO:0000313" key="2">
    <source>
        <dbReference type="Proteomes" id="UP000324800"/>
    </source>
</evidence>
<protein>
    <submittedName>
        <fullName evidence="1">Uncharacterized protein</fullName>
    </submittedName>
</protein>
<name>A0A5J4VIB3_9EUKA</name>
<accession>A0A5J4VIB3</accession>